<comment type="caution">
    <text evidence="1">The sequence shown here is derived from an EMBL/GenBank/DDBJ whole genome shotgun (WGS) entry which is preliminary data.</text>
</comment>
<dbReference type="AlphaFoldDB" id="A0A836A184"/>
<dbReference type="EMBL" id="JAEMGP010000007">
    <property type="protein sequence ID" value="KAG5206969.1"/>
    <property type="molecule type" value="Genomic_DNA"/>
</dbReference>
<gene>
    <name evidence="1" type="ORF">JEQ12_018542</name>
</gene>
<sequence length="301" mass="33140">MLSGHLEGTAAETPDSLTPARQDLVELNLINSHYSPGERDLFITLHGSKLTDTLVPKAFYCLDGQTTDESQGPGPAASCAQHGRGLNEGLLLGSEEKKESLANFPSKLCEETLCPLTPFDENREEELYGRETEVHAPFFRGNGPEGHMILFGDTVQQHGGVKTVTVTCLRRHSWAIFKPIKKIGPKCLRTSSQDVEFLGREQQRQETKRFAPEVSQTSPEIPYLGPLLEPQSGTTISINSIFFALSTEGAENTNRGLDATELQLFEDRAVATRNSMHCGSEISAGYTAECGNHFDFCKDEY</sequence>
<dbReference type="Proteomes" id="UP000664991">
    <property type="component" value="Unassembled WGS sequence"/>
</dbReference>
<evidence type="ECO:0000313" key="1">
    <source>
        <dbReference type="EMBL" id="KAG5206969.1"/>
    </source>
</evidence>
<accession>A0A836A184</accession>
<proteinExistence type="predicted"/>
<name>A0A836A184_SHEEP</name>
<organism evidence="1 2">
    <name type="scientific">Ovis aries</name>
    <name type="common">Sheep</name>
    <dbReference type="NCBI Taxonomy" id="9940"/>
    <lineage>
        <taxon>Eukaryota</taxon>
        <taxon>Metazoa</taxon>
        <taxon>Chordata</taxon>
        <taxon>Craniata</taxon>
        <taxon>Vertebrata</taxon>
        <taxon>Euteleostomi</taxon>
        <taxon>Mammalia</taxon>
        <taxon>Eutheria</taxon>
        <taxon>Laurasiatheria</taxon>
        <taxon>Artiodactyla</taxon>
        <taxon>Ruminantia</taxon>
        <taxon>Pecora</taxon>
        <taxon>Bovidae</taxon>
        <taxon>Caprinae</taxon>
        <taxon>Ovis</taxon>
    </lineage>
</organism>
<protein>
    <submittedName>
        <fullName evidence="1">Uncharacterized protein</fullName>
    </submittedName>
</protein>
<evidence type="ECO:0000313" key="2">
    <source>
        <dbReference type="Proteomes" id="UP000664991"/>
    </source>
</evidence>
<reference evidence="1 2" key="1">
    <citation type="submission" date="2020-12" db="EMBL/GenBank/DDBJ databases">
        <title>De novo assembly of Tibetan sheep genome.</title>
        <authorList>
            <person name="Li X."/>
        </authorList>
    </citation>
    <scope>NUCLEOTIDE SEQUENCE [LARGE SCALE GENOMIC DNA]</scope>
    <source>
        <tissue evidence="1">Heart</tissue>
    </source>
</reference>